<sequence length="238" mass="26579">MDNALITVHQPKSPITEAYRTLETNLNFSSLDREIKTLTLTSSGASEGKSTTSANLAITFSQTGKKTLLVDCDLRCPRLHQLFELPNVKGLSQVLCLKESFDEIKQSINEHLDILTTGPLPPNPVEFLNSKGMQTFIQEVREQYDRIIFDTPPVGILTDAALVSAHTDGTLLVVATGKSDIELTLKSKENLNNVKANLLGVVMTMMPIQSKQYYHYYHSYGLDVKKTKRRFSFKKAKA</sequence>
<dbReference type="GO" id="GO:0005524">
    <property type="term" value="F:ATP binding"/>
    <property type="evidence" value="ECO:0007669"/>
    <property type="project" value="UniProtKB-KW"/>
</dbReference>
<dbReference type="AlphaFoldDB" id="A0A6I3NDY0"/>
<evidence type="ECO:0000313" key="10">
    <source>
        <dbReference type="EMBL" id="MTL94705.1"/>
    </source>
</evidence>
<evidence type="ECO:0000256" key="1">
    <source>
        <dbReference type="ARBA" id="ARBA00007316"/>
    </source>
</evidence>
<organism evidence="10">
    <name type="scientific">Turicibacter sanguinis</name>
    <dbReference type="NCBI Taxonomy" id="154288"/>
    <lineage>
        <taxon>Bacteria</taxon>
        <taxon>Bacillati</taxon>
        <taxon>Bacillota</taxon>
        <taxon>Erysipelotrichia</taxon>
        <taxon>Erysipelotrichales</taxon>
        <taxon>Turicibacteraceae</taxon>
        <taxon>Turicibacter</taxon>
    </lineage>
</organism>
<dbReference type="RefSeq" id="WP_129821520.1">
    <property type="nucleotide sequence ID" value="NZ_RCYV01000010.1"/>
</dbReference>
<dbReference type="NCBIfam" id="TIGR01007">
    <property type="entry name" value="eps_fam"/>
    <property type="match status" value="1"/>
</dbReference>
<evidence type="ECO:0000256" key="2">
    <source>
        <dbReference type="ARBA" id="ARBA00011903"/>
    </source>
</evidence>
<dbReference type="FunFam" id="3.40.50.300:FF:000527">
    <property type="entry name" value="Tyrosine-protein kinase etk"/>
    <property type="match status" value="1"/>
</dbReference>
<dbReference type="EC" id="2.7.10.2" evidence="2"/>
<proteinExistence type="inferred from homology"/>
<dbReference type="CDD" id="cd05387">
    <property type="entry name" value="BY-kinase"/>
    <property type="match status" value="1"/>
</dbReference>
<dbReference type="InterPro" id="IPR027417">
    <property type="entry name" value="P-loop_NTPase"/>
</dbReference>
<evidence type="ECO:0000256" key="3">
    <source>
        <dbReference type="ARBA" id="ARBA00022679"/>
    </source>
</evidence>
<dbReference type="GO" id="GO:0042802">
    <property type="term" value="F:identical protein binding"/>
    <property type="evidence" value="ECO:0007669"/>
    <property type="project" value="UniProtKB-ARBA"/>
</dbReference>
<protein>
    <recommendedName>
        <fullName evidence="2">non-specific protein-tyrosine kinase</fullName>
        <ecNumber evidence="2">2.7.10.2</ecNumber>
    </recommendedName>
</protein>
<dbReference type="GO" id="GO:0004715">
    <property type="term" value="F:non-membrane spanning protein tyrosine kinase activity"/>
    <property type="evidence" value="ECO:0007669"/>
    <property type="project" value="UniProtKB-EC"/>
</dbReference>
<evidence type="ECO:0000256" key="7">
    <source>
        <dbReference type="ARBA" id="ARBA00023137"/>
    </source>
</evidence>
<name>A0A6I3NDY0_9FIRM</name>
<keyword evidence="4" id="KW-0547">Nucleotide-binding</keyword>
<keyword evidence="3 10" id="KW-0808">Transferase</keyword>
<evidence type="ECO:0000256" key="4">
    <source>
        <dbReference type="ARBA" id="ARBA00022741"/>
    </source>
</evidence>
<comment type="similarity">
    <text evidence="1">Belongs to the CpsD/CapB family.</text>
</comment>
<evidence type="ECO:0000256" key="8">
    <source>
        <dbReference type="ARBA" id="ARBA00051245"/>
    </source>
</evidence>
<evidence type="ECO:0000256" key="5">
    <source>
        <dbReference type="ARBA" id="ARBA00022777"/>
    </source>
</evidence>
<evidence type="ECO:0000256" key="6">
    <source>
        <dbReference type="ARBA" id="ARBA00022840"/>
    </source>
</evidence>
<dbReference type="PANTHER" id="PTHR32309">
    <property type="entry name" value="TYROSINE-PROTEIN KINASE"/>
    <property type="match status" value="1"/>
</dbReference>
<comment type="caution">
    <text evidence="10">The sequence shown here is derived from an EMBL/GenBank/DDBJ whole genome shotgun (WGS) entry which is preliminary data.</text>
</comment>
<dbReference type="GO" id="GO:0005886">
    <property type="term" value="C:plasma membrane"/>
    <property type="evidence" value="ECO:0007669"/>
    <property type="project" value="UniProtKB-ARBA"/>
</dbReference>
<dbReference type="Pfam" id="PF13614">
    <property type="entry name" value="AAA_31"/>
    <property type="match status" value="1"/>
</dbReference>
<keyword evidence="7" id="KW-0829">Tyrosine-protein kinase</keyword>
<gene>
    <name evidence="10" type="ORF">GMA64_09220</name>
</gene>
<dbReference type="PANTHER" id="PTHR32309:SF13">
    <property type="entry name" value="FERRIC ENTEROBACTIN TRANSPORT PROTEIN FEPE"/>
    <property type="match status" value="1"/>
</dbReference>
<dbReference type="EMBL" id="WMQV01000020">
    <property type="protein sequence ID" value="MTL94705.1"/>
    <property type="molecule type" value="Genomic_DNA"/>
</dbReference>
<dbReference type="Gene3D" id="3.40.50.300">
    <property type="entry name" value="P-loop containing nucleotide triphosphate hydrolases"/>
    <property type="match status" value="1"/>
</dbReference>
<dbReference type="InterPro" id="IPR025669">
    <property type="entry name" value="AAA_dom"/>
</dbReference>
<keyword evidence="6" id="KW-0067">ATP-binding</keyword>
<feature type="domain" description="AAA" evidence="9">
    <location>
        <begin position="48"/>
        <end position="166"/>
    </location>
</feature>
<dbReference type="SUPFAM" id="SSF52540">
    <property type="entry name" value="P-loop containing nucleoside triphosphate hydrolases"/>
    <property type="match status" value="1"/>
</dbReference>
<reference evidence="10" key="1">
    <citation type="journal article" date="2019" name="Nat. Med.">
        <title>A library of human gut bacterial isolates paired with longitudinal multiomics data enables mechanistic microbiome research.</title>
        <authorList>
            <person name="Poyet M."/>
            <person name="Groussin M."/>
            <person name="Gibbons S.M."/>
            <person name="Avila-Pacheco J."/>
            <person name="Jiang X."/>
            <person name="Kearney S.M."/>
            <person name="Perrotta A.R."/>
            <person name="Berdy B."/>
            <person name="Zhao S."/>
            <person name="Lieberman T.D."/>
            <person name="Swanson P.K."/>
            <person name="Smith M."/>
            <person name="Roesemann S."/>
            <person name="Alexander J.E."/>
            <person name="Rich S.A."/>
            <person name="Livny J."/>
            <person name="Vlamakis H."/>
            <person name="Clish C."/>
            <person name="Bullock K."/>
            <person name="Deik A."/>
            <person name="Scott J."/>
            <person name="Pierce K.A."/>
            <person name="Xavier R.J."/>
            <person name="Alm E.J."/>
        </authorList>
    </citation>
    <scope>NUCLEOTIDE SEQUENCE</scope>
    <source>
        <strain evidence="10">BIOML-A179</strain>
    </source>
</reference>
<dbReference type="InterPro" id="IPR050445">
    <property type="entry name" value="Bact_polysacc_biosynth/exp"/>
</dbReference>
<keyword evidence="5 10" id="KW-0418">Kinase</keyword>
<comment type="catalytic activity">
    <reaction evidence="8">
        <text>L-tyrosyl-[protein] + ATP = O-phospho-L-tyrosyl-[protein] + ADP + H(+)</text>
        <dbReference type="Rhea" id="RHEA:10596"/>
        <dbReference type="Rhea" id="RHEA-COMP:10136"/>
        <dbReference type="Rhea" id="RHEA-COMP:20101"/>
        <dbReference type="ChEBI" id="CHEBI:15378"/>
        <dbReference type="ChEBI" id="CHEBI:30616"/>
        <dbReference type="ChEBI" id="CHEBI:46858"/>
        <dbReference type="ChEBI" id="CHEBI:61978"/>
        <dbReference type="ChEBI" id="CHEBI:456216"/>
        <dbReference type="EC" id="2.7.10.2"/>
    </reaction>
</comment>
<evidence type="ECO:0000259" key="9">
    <source>
        <dbReference type="Pfam" id="PF13614"/>
    </source>
</evidence>
<accession>A0A6I3NDY0</accession>
<dbReference type="InterPro" id="IPR005702">
    <property type="entry name" value="Wzc-like_C"/>
</dbReference>